<evidence type="ECO:0000313" key="1">
    <source>
        <dbReference type="EMBL" id="OAQ78761.1"/>
    </source>
</evidence>
<organism evidence="1 2">
    <name type="scientific">Purpureocillium lilacinum</name>
    <name type="common">Paecilomyces lilacinus</name>
    <dbReference type="NCBI Taxonomy" id="33203"/>
    <lineage>
        <taxon>Eukaryota</taxon>
        <taxon>Fungi</taxon>
        <taxon>Dikarya</taxon>
        <taxon>Ascomycota</taxon>
        <taxon>Pezizomycotina</taxon>
        <taxon>Sordariomycetes</taxon>
        <taxon>Hypocreomycetidae</taxon>
        <taxon>Hypocreales</taxon>
        <taxon>Ophiocordycipitaceae</taxon>
        <taxon>Purpureocillium</taxon>
    </lineage>
</organism>
<evidence type="ECO:0000313" key="2">
    <source>
        <dbReference type="Proteomes" id="UP000078240"/>
    </source>
</evidence>
<dbReference type="AlphaFoldDB" id="A0A179GN64"/>
<name>A0A179GN64_PURLI</name>
<accession>A0A179GN64</accession>
<protein>
    <submittedName>
        <fullName evidence="1">Uncharacterized protein</fullName>
    </submittedName>
</protein>
<dbReference type="Proteomes" id="UP000078240">
    <property type="component" value="Unassembled WGS sequence"/>
</dbReference>
<proteinExistence type="predicted"/>
<sequence length="407" mass="43833">MRRENLCCLCAALTSLGESGTQNVLGTGVQVTESDDGEGCSLWTGPGGVTLGGGVWGFNVWVENEHGSRIYTGTSLPLSLVPFTSLAGCWRRRSGFSPGAGCSVETFFSLSLPAGGTNGCRGSCVPPDGGGLRRGVGTFAVQRGGAEVRAPGRCWRSGDATRGKPRGANVACPVWEVVVLYYQGKVQYSAVLQRRRRRLQCGEDPNSLSARRSLFLYALRLDAGIGCISCRQWPGQSSEISLTSPAQRRVRAKRPGQNRRSLLSIIADHPAPDRGPDHPICHHTDGVHAPRVIIVLQFSSRRDGASPTPADPYPLGRPVFYHVPFGAQRLIRPLRWGSAGHSRVCRYQTRDGGWATTASRWDNAVEAQYGVPTFHDGRPHEAPPTAAGESPYYYGVLAAGLRLLGQQ</sequence>
<reference evidence="1 2" key="1">
    <citation type="submission" date="2016-01" db="EMBL/GenBank/DDBJ databases">
        <title>Biosynthesis of antibiotic leucinostatins and their inhibition on Phytophthora in bio-control Purpureocillium lilacinum.</title>
        <authorList>
            <person name="Wang G."/>
            <person name="Liu Z."/>
            <person name="Lin R."/>
            <person name="Li E."/>
            <person name="Mao Z."/>
            <person name="Ling J."/>
            <person name="Yin W."/>
            <person name="Xie B."/>
        </authorList>
    </citation>
    <scope>NUCLEOTIDE SEQUENCE [LARGE SCALE GENOMIC DNA]</scope>
    <source>
        <strain evidence="1">PLBJ-1</strain>
    </source>
</reference>
<dbReference type="EMBL" id="LSBH01000005">
    <property type="protein sequence ID" value="OAQ78761.1"/>
    <property type="molecule type" value="Genomic_DNA"/>
</dbReference>
<comment type="caution">
    <text evidence="1">The sequence shown here is derived from an EMBL/GenBank/DDBJ whole genome shotgun (WGS) entry which is preliminary data.</text>
</comment>
<gene>
    <name evidence="1" type="ORF">VFPBJ_06882</name>
</gene>